<name>A0A4Z1JLB0_9HELO</name>
<comment type="caution">
    <text evidence="3">The sequence shown here is derived from an EMBL/GenBank/DDBJ whole genome shotgun (WGS) entry which is preliminary data.</text>
</comment>
<protein>
    <recommendedName>
        <fullName evidence="2">Heterokaryon incompatibility domain-containing protein</fullName>
    </recommendedName>
</protein>
<dbReference type="STRING" id="278938.A0A4Z1JLB0"/>
<proteinExistence type="predicted"/>
<dbReference type="AlphaFoldDB" id="A0A4Z1JLB0"/>
<feature type="compositionally biased region" description="Basic and acidic residues" evidence="1">
    <location>
        <begin position="734"/>
        <end position="747"/>
    </location>
</feature>
<dbReference type="Pfam" id="PF06985">
    <property type="entry name" value="HET"/>
    <property type="match status" value="1"/>
</dbReference>
<evidence type="ECO:0000256" key="1">
    <source>
        <dbReference type="SAM" id="MobiDB-lite"/>
    </source>
</evidence>
<organism evidence="3 4">
    <name type="scientific">Botrytis elliptica</name>
    <dbReference type="NCBI Taxonomy" id="278938"/>
    <lineage>
        <taxon>Eukaryota</taxon>
        <taxon>Fungi</taxon>
        <taxon>Dikarya</taxon>
        <taxon>Ascomycota</taxon>
        <taxon>Pezizomycotina</taxon>
        <taxon>Leotiomycetes</taxon>
        <taxon>Helotiales</taxon>
        <taxon>Sclerotiniaceae</taxon>
        <taxon>Botrytis</taxon>
    </lineage>
</organism>
<sequence length="894" mass="101137">MLCELCARINVTDLIELAKTNYQNSKKEQNGEAASEFLYWKHAATYEDLKEAAQAGCELCHVLLRALDAKVRNAEEGLVTYRDALVQMEKEGSSLGFHVTIDSEDSEFHGILEPRVIPRGMEVYLKDRFATGKPRALSNTLGNSSAAATLNVVPMEIPNAEGMEIGSLESAAPKIKPFTGYLTSYRDMILDLLTFHFRGERPDQNFRYDHLLTDSTGQAKFVGPFQIGHFTLDPDLRSETNFSIARDWVKTCSENHDECPDMDEKQLPTRVIDVGSHDREPLLVSTNHHQMGRFIALSHCWGGSVGEKAKLTEEKVKLFKERIPMSDLPANFVDAILITRSLGLKYLWIDCLCIIQDSREDWEIESNHMGDVYHDAVVTLAAAAASKATDGMLHTFRSYDLTGGPAIKLKLSHESTSEDTIDIVHRDSTREDLRHLLYKGPLANRGWTLQEEVLCPRTLYYGHQQLHWQCLHQHSSGDGIHDYDMHRQRAFRYERIKDRIFKQTNSPDQDPHDPKDVNQILLEYHGEMVADYCTRSLTYPADKFPAFSGIASLVHGELKHGGYLNTTYLAGIWSSHLREGFLWYYGKKATSSPPPNPTTNPIPSYIAPSWSWASVNGKIETFFTKYLTSTHLDPTLLSHNIVLASTNPYGAITSAELLIQGSILSMREATDHASTSLSSGEIFWDPDPDPNPNPNSETSQRFGRRSNIWMVREKEDEPWLVTRKNDEKDAEEEPEKKPDTTRTKQKQETNSSKFMKLPYIVLFIASQHRYAFGFVLERVETRKPAISDGEAILHAEEAKQGDGDEVEDIIATGSGSHGESPDEEGVDGIARTLSGNIDMQDGMAGAEGDWDSDIPTYRRIGLVKFQIKVATKKWSLDRFKWMEMKWERRKLRLV</sequence>
<gene>
    <name evidence="3" type="ORF">BELL_0295g00030</name>
</gene>
<evidence type="ECO:0000313" key="3">
    <source>
        <dbReference type="EMBL" id="TGO74266.1"/>
    </source>
</evidence>
<dbReference type="Proteomes" id="UP000297229">
    <property type="component" value="Unassembled WGS sequence"/>
</dbReference>
<feature type="domain" description="Heterokaryon incompatibility" evidence="2">
    <location>
        <begin position="294"/>
        <end position="451"/>
    </location>
</feature>
<dbReference type="PANTHER" id="PTHR33112:SF16">
    <property type="entry name" value="HETEROKARYON INCOMPATIBILITY DOMAIN-CONTAINING PROTEIN"/>
    <property type="match status" value="1"/>
</dbReference>
<dbReference type="PANTHER" id="PTHR33112">
    <property type="entry name" value="DOMAIN PROTEIN, PUTATIVE-RELATED"/>
    <property type="match status" value="1"/>
</dbReference>
<evidence type="ECO:0000259" key="2">
    <source>
        <dbReference type="Pfam" id="PF06985"/>
    </source>
</evidence>
<dbReference type="InterPro" id="IPR010730">
    <property type="entry name" value="HET"/>
</dbReference>
<evidence type="ECO:0000313" key="4">
    <source>
        <dbReference type="Proteomes" id="UP000297229"/>
    </source>
</evidence>
<accession>A0A4Z1JLB0</accession>
<keyword evidence="4" id="KW-1185">Reference proteome</keyword>
<feature type="region of interest" description="Disordered" evidence="1">
    <location>
        <begin position="677"/>
        <end position="707"/>
    </location>
</feature>
<dbReference type="EMBL" id="PQXM01000293">
    <property type="protein sequence ID" value="TGO74266.1"/>
    <property type="molecule type" value="Genomic_DNA"/>
</dbReference>
<feature type="region of interest" description="Disordered" evidence="1">
    <location>
        <begin position="720"/>
        <end position="749"/>
    </location>
</feature>
<reference evidence="3 4" key="1">
    <citation type="submission" date="2017-12" db="EMBL/GenBank/DDBJ databases">
        <title>Comparative genomics of Botrytis spp.</title>
        <authorList>
            <person name="Valero-Jimenez C.A."/>
            <person name="Tapia P."/>
            <person name="Veloso J."/>
            <person name="Silva-Moreno E."/>
            <person name="Staats M."/>
            <person name="Valdes J.H."/>
            <person name="Van Kan J.A.L."/>
        </authorList>
    </citation>
    <scope>NUCLEOTIDE SEQUENCE [LARGE SCALE GENOMIC DNA]</scope>
    <source>
        <strain evidence="3 4">Be9601</strain>
    </source>
</reference>